<comment type="caution">
    <text evidence="1">The sequence shown here is derived from an EMBL/GenBank/DDBJ whole genome shotgun (WGS) entry which is preliminary data.</text>
</comment>
<accession>A0A0V1F4G9</accession>
<dbReference type="AlphaFoldDB" id="A0A0V1F4G9"/>
<protein>
    <submittedName>
        <fullName evidence="1">Uncharacterized protein</fullName>
    </submittedName>
</protein>
<reference evidence="1 2" key="1">
    <citation type="submission" date="2015-01" db="EMBL/GenBank/DDBJ databases">
        <title>Evolution of Trichinella species and genotypes.</title>
        <authorList>
            <person name="Korhonen P.K."/>
            <person name="Edoardo P."/>
            <person name="Giuseppe L.R."/>
            <person name="Gasser R.B."/>
        </authorList>
    </citation>
    <scope>NUCLEOTIDE SEQUENCE [LARGE SCALE GENOMIC DNA]</scope>
    <source>
        <strain evidence="1">ISS470</strain>
    </source>
</reference>
<proteinExistence type="predicted"/>
<sequence>MTPAALPVERKLTTSVLPPPCVSAQPDIAPHLGMAYGSFQRKRLRRCLEGDLQPAAMCEKITPALKQSAVPLNEQ</sequence>
<gene>
    <name evidence="1" type="ORF">T4D_4031</name>
</gene>
<dbReference type="EMBL" id="JYDT01000297">
    <property type="protein sequence ID" value="KRY80891.1"/>
    <property type="molecule type" value="Genomic_DNA"/>
</dbReference>
<dbReference type="Proteomes" id="UP000054995">
    <property type="component" value="Unassembled WGS sequence"/>
</dbReference>
<keyword evidence="2" id="KW-1185">Reference proteome</keyword>
<evidence type="ECO:0000313" key="2">
    <source>
        <dbReference type="Proteomes" id="UP000054995"/>
    </source>
</evidence>
<evidence type="ECO:0000313" key="1">
    <source>
        <dbReference type="EMBL" id="KRY80891.1"/>
    </source>
</evidence>
<organism evidence="1 2">
    <name type="scientific">Trichinella pseudospiralis</name>
    <name type="common">Parasitic roundworm</name>
    <dbReference type="NCBI Taxonomy" id="6337"/>
    <lineage>
        <taxon>Eukaryota</taxon>
        <taxon>Metazoa</taxon>
        <taxon>Ecdysozoa</taxon>
        <taxon>Nematoda</taxon>
        <taxon>Enoplea</taxon>
        <taxon>Dorylaimia</taxon>
        <taxon>Trichinellida</taxon>
        <taxon>Trichinellidae</taxon>
        <taxon>Trichinella</taxon>
    </lineage>
</organism>
<name>A0A0V1F4G9_TRIPS</name>